<feature type="non-terminal residue" evidence="1">
    <location>
        <position position="1"/>
    </location>
</feature>
<accession>X1IGS0</accession>
<protein>
    <submittedName>
        <fullName evidence="1">Uncharacterized protein</fullName>
    </submittedName>
</protein>
<dbReference type="EMBL" id="BARU01029302">
    <property type="protein sequence ID" value="GAH65324.1"/>
    <property type="molecule type" value="Genomic_DNA"/>
</dbReference>
<dbReference type="AlphaFoldDB" id="X1IGS0"/>
<reference evidence="1" key="1">
    <citation type="journal article" date="2014" name="Front. Microbiol.">
        <title>High frequency of phylogenetically diverse reductive dehalogenase-homologous genes in deep subseafloor sedimentary metagenomes.</title>
        <authorList>
            <person name="Kawai M."/>
            <person name="Futagami T."/>
            <person name="Toyoda A."/>
            <person name="Takaki Y."/>
            <person name="Nishi S."/>
            <person name="Hori S."/>
            <person name="Arai W."/>
            <person name="Tsubouchi T."/>
            <person name="Morono Y."/>
            <person name="Uchiyama I."/>
            <person name="Ito T."/>
            <person name="Fujiyama A."/>
            <person name="Inagaki F."/>
            <person name="Takami H."/>
        </authorList>
    </citation>
    <scope>NUCLEOTIDE SEQUENCE</scope>
    <source>
        <strain evidence="1">Expedition CK06-06</strain>
    </source>
</reference>
<comment type="caution">
    <text evidence="1">The sequence shown here is derived from an EMBL/GenBank/DDBJ whole genome shotgun (WGS) entry which is preliminary data.</text>
</comment>
<proteinExistence type="predicted"/>
<sequence>VYSQLDVHSRHISDINLIMFGKDLEIQWEHTERILFEERPPGKDVVKVSENGNAFLLNLVRDEKPIGFFYIQSRKYILLAITENAENAHQYPVYFPRYYIHGIQIEPGLDQDLGIVGFYSPQSNINAADGIFYQALNNQAKLLSKPRFYEFEERFLTDAMQEKSSKDRRQLYYFTLDKLIQQKDGDFLLLAEHKRDFVTGSYRNILAASISPGVQYYDFMG</sequence>
<gene>
    <name evidence="1" type="ORF">S03H2_46632</name>
</gene>
<name>X1IGS0_9ZZZZ</name>
<evidence type="ECO:0000313" key="1">
    <source>
        <dbReference type="EMBL" id="GAH65324.1"/>
    </source>
</evidence>
<organism evidence="1">
    <name type="scientific">marine sediment metagenome</name>
    <dbReference type="NCBI Taxonomy" id="412755"/>
    <lineage>
        <taxon>unclassified sequences</taxon>
        <taxon>metagenomes</taxon>
        <taxon>ecological metagenomes</taxon>
    </lineage>
</organism>